<accession>A0ABV2NNC2</accession>
<comment type="caution">
    <text evidence="1">The sequence shown here is derived from an EMBL/GenBank/DDBJ whole genome shotgun (WGS) entry which is preliminary data.</text>
</comment>
<sequence>MPRLCAAVLLAGIAAAALRPRRPASFVLVRPAVPDDVRVSAERLTLLFGDMPSKAKH</sequence>
<evidence type="ECO:0000313" key="2">
    <source>
        <dbReference type="Proteomes" id="UP001549119"/>
    </source>
</evidence>
<gene>
    <name evidence="1" type="ORF">ABIC20_005309</name>
</gene>
<organism evidence="1 2">
    <name type="scientific">Methylobacterium radiotolerans</name>
    <dbReference type="NCBI Taxonomy" id="31998"/>
    <lineage>
        <taxon>Bacteria</taxon>
        <taxon>Pseudomonadati</taxon>
        <taxon>Pseudomonadota</taxon>
        <taxon>Alphaproteobacteria</taxon>
        <taxon>Hyphomicrobiales</taxon>
        <taxon>Methylobacteriaceae</taxon>
        <taxon>Methylobacterium</taxon>
    </lineage>
</organism>
<reference evidence="1 2" key="1">
    <citation type="submission" date="2024-06" db="EMBL/GenBank/DDBJ databases">
        <title>Genomics of switchgrass bacterial isolates.</title>
        <authorList>
            <person name="Shade A."/>
        </authorList>
    </citation>
    <scope>NUCLEOTIDE SEQUENCE [LARGE SCALE GENOMIC DNA]</scope>
    <source>
        <strain evidence="1 2">PvP084</strain>
    </source>
</reference>
<protein>
    <submittedName>
        <fullName evidence="1">Uncharacterized protein</fullName>
    </submittedName>
</protein>
<dbReference type="Proteomes" id="UP001549119">
    <property type="component" value="Unassembled WGS sequence"/>
</dbReference>
<dbReference type="EMBL" id="JBEPNW010000002">
    <property type="protein sequence ID" value="MET3868000.1"/>
    <property type="molecule type" value="Genomic_DNA"/>
</dbReference>
<proteinExistence type="predicted"/>
<dbReference type="RefSeq" id="WP_209650578.1">
    <property type="nucleotide sequence ID" value="NZ_JBEPNV010000001.1"/>
</dbReference>
<name>A0ABV2NNC2_9HYPH</name>
<keyword evidence="2" id="KW-1185">Reference proteome</keyword>
<evidence type="ECO:0000313" key="1">
    <source>
        <dbReference type="EMBL" id="MET3868000.1"/>
    </source>
</evidence>